<evidence type="ECO:0000256" key="7">
    <source>
        <dbReference type="ARBA" id="ARBA00022777"/>
    </source>
</evidence>
<evidence type="ECO:0000313" key="17">
    <source>
        <dbReference type="EMBL" id="KAL1592146.1"/>
    </source>
</evidence>
<feature type="domain" description="GHMP kinase N-terminal" evidence="16">
    <location>
        <begin position="168"/>
        <end position="234"/>
    </location>
</feature>
<protein>
    <recommendedName>
        <fullName evidence="3 15">Phosphomevalonate kinase</fullName>
        <ecNumber evidence="3 15">2.7.4.2</ecNumber>
    </recommendedName>
</protein>
<dbReference type="SUPFAM" id="SSF54211">
    <property type="entry name" value="Ribosomal protein S5 domain 2-like"/>
    <property type="match status" value="1"/>
</dbReference>
<evidence type="ECO:0000256" key="5">
    <source>
        <dbReference type="ARBA" id="ARBA00022679"/>
    </source>
</evidence>
<evidence type="ECO:0000256" key="4">
    <source>
        <dbReference type="ARBA" id="ARBA00022516"/>
    </source>
</evidence>
<keyword evidence="9 15" id="KW-0752">Steroid biosynthesis</keyword>
<dbReference type="Pfam" id="PF00288">
    <property type="entry name" value="GHMP_kinases_N"/>
    <property type="match status" value="1"/>
</dbReference>
<keyword evidence="8" id="KW-0067">ATP-binding</keyword>
<comment type="pathway">
    <text evidence="1 15">Isoprenoid biosynthesis; isopentenyl diphosphate biosynthesis via mevalonate pathway; isopentenyl diphosphate from (R)-mevalonate: step 2/3.</text>
</comment>
<evidence type="ECO:0000256" key="8">
    <source>
        <dbReference type="ARBA" id="ARBA00022840"/>
    </source>
</evidence>
<evidence type="ECO:0000256" key="12">
    <source>
        <dbReference type="ARBA" id="ARBA00023166"/>
    </source>
</evidence>
<organism evidence="17 18">
    <name type="scientific">Nothophoma quercina</name>
    <dbReference type="NCBI Taxonomy" id="749835"/>
    <lineage>
        <taxon>Eukaryota</taxon>
        <taxon>Fungi</taxon>
        <taxon>Dikarya</taxon>
        <taxon>Ascomycota</taxon>
        <taxon>Pezizomycotina</taxon>
        <taxon>Dothideomycetes</taxon>
        <taxon>Pleosporomycetidae</taxon>
        <taxon>Pleosporales</taxon>
        <taxon>Pleosporineae</taxon>
        <taxon>Didymellaceae</taxon>
        <taxon>Nothophoma</taxon>
    </lineage>
</organism>
<dbReference type="Proteomes" id="UP001521222">
    <property type="component" value="Unassembled WGS sequence"/>
</dbReference>
<comment type="catalytic activity">
    <reaction evidence="14">
        <text>(R)-5-phosphomevalonate + ATP = (R)-5-diphosphomevalonate + ADP</text>
        <dbReference type="Rhea" id="RHEA:16341"/>
        <dbReference type="ChEBI" id="CHEBI:30616"/>
        <dbReference type="ChEBI" id="CHEBI:57557"/>
        <dbReference type="ChEBI" id="CHEBI:58146"/>
        <dbReference type="ChEBI" id="CHEBI:456216"/>
        <dbReference type="EC" id="2.7.4.2"/>
    </reaction>
    <physiologicalReaction direction="left-to-right" evidence="14">
        <dbReference type="Rhea" id="RHEA:16342"/>
    </physiologicalReaction>
</comment>
<sequence length="468" mass="50539">MSAQASLSHTEAPLTPTAVSCPAKVLVAGGYLVLDRNYTGLVFGLDARIHCVVEPIKSTSGVSISEIVVKSPQFRDAIWEYGYRAKEQDGGMSVHTLSVGHNQVISKNPFIETALTYALTYIWTLTPNQLISPASIRILADQAYYSNPGTPLSSSRFLDFGVSLKEAHKTGLGSSAALVTSFTAAVLSFYLPKDLFDVESERGLTILHNLAQASHSHAQGKVGSGFDIASAVFGSCLYKRFSPSLLSALPSPGQPHFGTALRDLVEGAWDTEIARAAIKMPRGLRLVMCDVDCGSETPGMVKQVLKWREENKTEAEGIWQRLQGGNEALAAELTRLAEEGAEEPDGQGRYAKLSVIIQENRVAIRDMGEKSGVPIEPKQQTKLLDYCTGLDGVVGGVVPGAGGYDAIVLLVEDREDILEGLKQKLADFKPEAQEGDGPKIGRVGTVNVREEMVGVKREDLSLYKEWTT</sequence>
<evidence type="ECO:0000256" key="1">
    <source>
        <dbReference type="ARBA" id="ARBA00005017"/>
    </source>
</evidence>
<evidence type="ECO:0000256" key="11">
    <source>
        <dbReference type="ARBA" id="ARBA00023098"/>
    </source>
</evidence>
<comment type="similarity">
    <text evidence="2 15">Belongs to the GHMP kinase family. Mevalonate kinase subfamily.</text>
</comment>
<evidence type="ECO:0000256" key="14">
    <source>
        <dbReference type="ARBA" id="ARBA00029326"/>
    </source>
</evidence>
<keyword evidence="5 15" id="KW-0808">Transferase</keyword>
<keyword evidence="10" id="KW-0756">Sterol biosynthesis</keyword>
<keyword evidence="11 15" id="KW-0443">Lipid metabolism</keyword>
<evidence type="ECO:0000256" key="9">
    <source>
        <dbReference type="ARBA" id="ARBA00022955"/>
    </source>
</evidence>
<dbReference type="PANTHER" id="PTHR31814:SF2">
    <property type="entry name" value="PHOSPHOMEVALONATE KINASE"/>
    <property type="match status" value="1"/>
</dbReference>
<dbReference type="InterPro" id="IPR036554">
    <property type="entry name" value="GHMP_kinase_C_sf"/>
</dbReference>
<evidence type="ECO:0000256" key="15">
    <source>
        <dbReference type="PIRNR" id="PIRNR017288"/>
    </source>
</evidence>
<keyword evidence="13 15" id="KW-0753">Steroid metabolism</keyword>
<name>A0ABR3QJ14_9PLEO</name>
<dbReference type="InterPro" id="IPR016005">
    <property type="entry name" value="Erg8"/>
</dbReference>
<keyword evidence="4 15" id="KW-0444">Lipid biosynthesis</keyword>
<evidence type="ECO:0000259" key="16">
    <source>
        <dbReference type="Pfam" id="PF00288"/>
    </source>
</evidence>
<evidence type="ECO:0000256" key="13">
    <source>
        <dbReference type="ARBA" id="ARBA00023221"/>
    </source>
</evidence>
<evidence type="ECO:0000256" key="2">
    <source>
        <dbReference type="ARBA" id="ARBA00006495"/>
    </source>
</evidence>
<dbReference type="Gene3D" id="3.30.230.10">
    <property type="match status" value="1"/>
</dbReference>
<evidence type="ECO:0000313" key="18">
    <source>
        <dbReference type="Proteomes" id="UP001521222"/>
    </source>
</evidence>
<dbReference type="EMBL" id="JAKIXB020000049">
    <property type="protein sequence ID" value="KAL1592146.1"/>
    <property type="molecule type" value="Genomic_DNA"/>
</dbReference>
<dbReference type="SUPFAM" id="SSF55060">
    <property type="entry name" value="GHMP Kinase, C-terminal domain"/>
    <property type="match status" value="1"/>
</dbReference>
<evidence type="ECO:0000256" key="3">
    <source>
        <dbReference type="ARBA" id="ARBA00012958"/>
    </source>
</evidence>
<evidence type="ECO:0000256" key="10">
    <source>
        <dbReference type="ARBA" id="ARBA00023011"/>
    </source>
</evidence>
<dbReference type="Gene3D" id="3.30.70.890">
    <property type="entry name" value="GHMP kinase, C-terminal domain"/>
    <property type="match status" value="1"/>
</dbReference>
<dbReference type="InterPro" id="IPR014721">
    <property type="entry name" value="Ribsml_uS5_D2-typ_fold_subgr"/>
</dbReference>
<dbReference type="PANTHER" id="PTHR31814">
    <property type="match status" value="1"/>
</dbReference>
<keyword evidence="7 15" id="KW-0418">Kinase</keyword>
<dbReference type="InterPro" id="IPR020568">
    <property type="entry name" value="Ribosomal_Su5_D2-typ_SF"/>
</dbReference>
<dbReference type="InterPro" id="IPR006204">
    <property type="entry name" value="GHMP_kinase_N_dom"/>
</dbReference>
<dbReference type="PIRSF" id="PIRSF017288">
    <property type="entry name" value="PMK_GHMP_euk"/>
    <property type="match status" value="1"/>
</dbReference>
<proteinExistence type="inferred from homology"/>
<dbReference type="InterPro" id="IPR035102">
    <property type="entry name" value="Phosphomevalonate_kinase"/>
</dbReference>
<accession>A0ABR3QJ14</accession>
<keyword evidence="18" id="KW-1185">Reference proteome</keyword>
<comment type="caution">
    <text evidence="17">The sequence shown here is derived from an EMBL/GenBank/DDBJ whole genome shotgun (WGS) entry which is preliminary data.</text>
</comment>
<keyword evidence="6" id="KW-0547">Nucleotide-binding</keyword>
<reference evidence="17 18" key="1">
    <citation type="submission" date="2024-02" db="EMBL/GenBank/DDBJ databases">
        <title>De novo assembly and annotation of 12 fungi associated with fruit tree decline syndrome in Ontario, Canada.</title>
        <authorList>
            <person name="Sulman M."/>
            <person name="Ellouze W."/>
            <person name="Ilyukhin E."/>
        </authorList>
    </citation>
    <scope>NUCLEOTIDE SEQUENCE [LARGE SCALE GENOMIC DNA]</scope>
    <source>
        <strain evidence="17 18">M97-236</strain>
    </source>
</reference>
<evidence type="ECO:0000256" key="6">
    <source>
        <dbReference type="ARBA" id="ARBA00022741"/>
    </source>
</evidence>
<keyword evidence="12" id="KW-1207">Sterol metabolism</keyword>
<dbReference type="EC" id="2.7.4.2" evidence="3 15"/>
<dbReference type="GO" id="GO:0016301">
    <property type="term" value="F:kinase activity"/>
    <property type="evidence" value="ECO:0007669"/>
    <property type="project" value="UniProtKB-KW"/>
</dbReference>
<gene>
    <name evidence="17" type="primary">ERG8</name>
    <name evidence="17" type="ORF">SLS59_009915</name>
</gene>